<dbReference type="GO" id="GO:0019239">
    <property type="term" value="F:deaminase activity"/>
    <property type="evidence" value="ECO:0007669"/>
    <property type="project" value="TreeGrafter"/>
</dbReference>
<dbReference type="InterPro" id="IPR035959">
    <property type="entry name" value="RutC-like_sf"/>
</dbReference>
<protein>
    <submittedName>
        <fullName evidence="2">RidA family protein</fullName>
    </submittedName>
</protein>
<evidence type="ECO:0000313" key="2">
    <source>
        <dbReference type="EMBL" id="QDY80119.1"/>
    </source>
</evidence>
<dbReference type="Proteomes" id="UP000320580">
    <property type="component" value="Chromosome"/>
</dbReference>
<gene>
    <name evidence="2" type="ORF">FQU76_30485</name>
</gene>
<dbReference type="InterPro" id="IPR006175">
    <property type="entry name" value="YjgF/YER057c/UK114"/>
</dbReference>
<evidence type="ECO:0000256" key="1">
    <source>
        <dbReference type="ARBA" id="ARBA00010552"/>
    </source>
</evidence>
<dbReference type="Pfam" id="PF01042">
    <property type="entry name" value="Ribonuc_L-PSP"/>
    <property type="match status" value="1"/>
</dbReference>
<dbReference type="KEGG" id="sqz:FQU76_30485"/>
<organism evidence="2 3">
    <name type="scientific">Streptomyces qinzhouensis</name>
    <dbReference type="NCBI Taxonomy" id="2599401"/>
    <lineage>
        <taxon>Bacteria</taxon>
        <taxon>Bacillati</taxon>
        <taxon>Actinomycetota</taxon>
        <taxon>Actinomycetes</taxon>
        <taxon>Kitasatosporales</taxon>
        <taxon>Streptomycetaceae</taxon>
        <taxon>Streptomyces</taxon>
    </lineage>
</organism>
<proteinExistence type="inferred from homology"/>
<reference evidence="2 3" key="1">
    <citation type="submission" date="2019-07" db="EMBL/GenBank/DDBJ databases">
        <authorList>
            <person name="Zhu P."/>
        </authorList>
    </citation>
    <scope>NUCLEOTIDE SEQUENCE [LARGE SCALE GENOMIC DNA]</scope>
    <source>
        <strain evidence="2 3">SSL-25</strain>
    </source>
</reference>
<accession>A0A5B8IR69</accession>
<dbReference type="PANTHER" id="PTHR11803:SF58">
    <property type="entry name" value="PROTEIN HMF1-RELATED"/>
    <property type="match status" value="1"/>
</dbReference>
<name>A0A5B8IR69_9ACTN</name>
<sequence>MTINHLTHIPAPDGVHPAVPYTHVVTGAGRWVAVSGQIALDEEGRLVGPGDPLAQARRVFLNLERCLAAAGATFDDVVRLTYYMADIAHLKEVAVARGEVMDPARLPASSAFQVVSLVSPEFLMEIEVDAIVPADRELPEPR</sequence>
<dbReference type="EMBL" id="CP042266">
    <property type="protein sequence ID" value="QDY80119.1"/>
    <property type="molecule type" value="Genomic_DNA"/>
</dbReference>
<dbReference type="GO" id="GO:0005829">
    <property type="term" value="C:cytosol"/>
    <property type="evidence" value="ECO:0007669"/>
    <property type="project" value="TreeGrafter"/>
</dbReference>
<dbReference type="Gene3D" id="3.30.1330.40">
    <property type="entry name" value="RutC-like"/>
    <property type="match status" value="1"/>
</dbReference>
<dbReference type="CDD" id="cd00448">
    <property type="entry name" value="YjgF_YER057c_UK114_family"/>
    <property type="match status" value="1"/>
</dbReference>
<dbReference type="SUPFAM" id="SSF55298">
    <property type="entry name" value="YjgF-like"/>
    <property type="match status" value="1"/>
</dbReference>
<evidence type="ECO:0000313" key="3">
    <source>
        <dbReference type="Proteomes" id="UP000320580"/>
    </source>
</evidence>
<keyword evidence="3" id="KW-1185">Reference proteome</keyword>
<comment type="similarity">
    <text evidence="1">Belongs to the RutC family.</text>
</comment>
<dbReference type="RefSeq" id="WP_146483516.1">
    <property type="nucleotide sequence ID" value="NZ_CP042266.1"/>
</dbReference>
<dbReference type="OrthoDB" id="3212792at2"/>
<dbReference type="AlphaFoldDB" id="A0A5B8IR69"/>
<dbReference type="PANTHER" id="PTHR11803">
    <property type="entry name" value="2-IMINOBUTANOATE/2-IMINOPROPANOATE DEAMINASE RIDA"/>
    <property type="match status" value="1"/>
</dbReference>